<evidence type="ECO:0000313" key="2">
    <source>
        <dbReference type="EMBL" id="MBC8597551.1"/>
    </source>
</evidence>
<dbReference type="SUPFAM" id="SSF159006">
    <property type="entry name" value="YopX-like"/>
    <property type="match status" value="1"/>
</dbReference>
<dbReference type="Gene3D" id="2.30.30.290">
    <property type="entry name" value="YopX-like domains"/>
    <property type="match status" value="1"/>
</dbReference>
<proteinExistence type="predicted"/>
<dbReference type="InterPro" id="IPR019096">
    <property type="entry name" value="YopX_protein"/>
</dbReference>
<dbReference type="RefSeq" id="WP_262432815.1">
    <property type="nucleotide sequence ID" value="NZ_JACRTE010000055.1"/>
</dbReference>
<dbReference type="Proteomes" id="UP000647416">
    <property type="component" value="Unassembled WGS sequence"/>
</dbReference>
<organism evidence="2 3">
    <name type="scientific">Qingrenia yutianensis</name>
    <dbReference type="NCBI Taxonomy" id="2763676"/>
    <lineage>
        <taxon>Bacteria</taxon>
        <taxon>Bacillati</taxon>
        <taxon>Bacillota</taxon>
        <taxon>Clostridia</taxon>
        <taxon>Eubacteriales</taxon>
        <taxon>Oscillospiraceae</taxon>
        <taxon>Qingrenia</taxon>
    </lineage>
</organism>
<feature type="domain" description="YopX protein" evidence="1">
    <location>
        <begin position="49"/>
        <end position="140"/>
    </location>
</feature>
<protein>
    <recommendedName>
        <fullName evidence="1">YopX protein domain-containing protein</fullName>
    </recommendedName>
</protein>
<gene>
    <name evidence="2" type="ORF">H8706_11875</name>
</gene>
<dbReference type="AlphaFoldDB" id="A0A926FA58"/>
<accession>A0A926FA58</accession>
<evidence type="ECO:0000259" key="1">
    <source>
        <dbReference type="Pfam" id="PF09643"/>
    </source>
</evidence>
<comment type="caution">
    <text evidence="2">The sequence shown here is derived from an EMBL/GenBank/DDBJ whole genome shotgun (WGS) entry which is preliminary data.</text>
</comment>
<name>A0A926FA58_9FIRM</name>
<keyword evidence="3" id="KW-1185">Reference proteome</keyword>
<dbReference type="Pfam" id="PF09643">
    <property type="entry name" value="YopX"/>
    <property type="match status" value="1"/>
</dbReference>
<sequence>MNNRYICRGKRKDNGEWIEGFYACQSNHSCIASTLKYQHFIYKDVCMDIGLGGLADFEVIPETVGQCSGVPDKNGKLMFVGDVVNALFDFEMPIKSVCVFKDGSFGLLAKQHGVEHFHAFTSICNVKYEVIGNIHDNDLLEAER</sequence>
<reference evidence="2" key="1">
    <citation type="submission" date="2020-08" db="EMBL/GenBank/DDBJ databases">
        <title>Genome public.</title>
        <authorList>
            <person name="Liu C."/>
            <person name="Sun Q."/>
        </authorList>
    </citation>
    <scope>NUCLEOTIDE SEQUENCE</scope>
    <source>
        <strain evidence="2">NSJ-50</strain>
    </source>
</reference>
<dbReference type="EMBL" id="JACRTE010000055">
    <property type="protein sequence ID" value="MBC8597551.1"/>
    <property type="molecule type" value="Genomic_DNA"/>
</dbReference>
<dbReference type="InterPro" id="IPR023385">
    <property type="entry name" value="YopX-like_C"/>
</dbReference>
<evidence type="ECO:0000313" key="3">
    <source>
        <dbReference type="Proteomes" id="UP000647416"/>
    </source>
</evidence>